<reference evidence="1" key="1">
    <citation type="submission" date="2019-08" db="EMBL/GenBank/DDBJ databases">
        <authorList>
            <person name="Kucharzyk K."/>
            <person name="Murdoch R.W."/>
            <person name="Higgins S."/>
            <person name="Loffler F."/>
        </authorList>
    </citation>
    <scope>NUCLEOTIDE SEQUENCE</scope>
</reference>
<evidence type="ECO:0000313" key="1">
    <source>
        <dbReference type="EMBL" id="MPM55707.1"/>
    </source>
</evidence>
<name>A0A645ARM4_9ZZZZ</name>
<sequence length="193" mass="21633">MEVVHKQWIVDTIQHLHVAGDLAYFSHDGTNGTLTLRIEASQHLLIRFETVEIFNQKALITDLQSHRTMHKWQLNPQLLEHREDDARVLDGTNALVVDKPIAFKGVYQASQTFLLFTKQHGKARACTVGSCSQTCHASTDNHHIIVFYIHGNPFVYTQGTCIDTDLFEQIPLTGSSSGGNASSHNLGCCFFQQ</sequence>
<organism evidence="1">
    <name type="scientific">bioreactor metagenome</name>
    <dbReference type="NCBI Taxonomy" id="1076179"/>
    <lineage>
        <taxon>unclassified sequences</taxon>
        <taxon>metagenomes</taxon>
        <taxon>ecological metagenomes</taxon>
    </lineage>
</organism>
<accession>A0A645ARM4</accession>
<dbReference type="AlphaFoldDB" id="A0A645ARM4"/>
<comment type="caution">
    <text evidence="1">The sequence shown here is derived from an EMBL/GenBank/DDBJ whole genome shotgun (WGS) entry which is preliminary data.</text>
</comment>
<proteinExistence type="predicted"/>
<gene>
    <name evidence="1" type="ORF">SDC9_102504</name>
</gene>
<dbReference type="EMBL" id="VSSQ01015398">
    <property type="protein sequence ID" value="MPM55707.1"/>
    <property type="molecule type" value="Genomic_DNA"/>
</dbReference>
<protein>
    <submittedName>
        <fullName evidence="1">Uncharacterized protein</fullName>
    </submittedName>
</protein>